<name>A0A0E4BVW5_9BRAD</name>
<dbReference type="PROSITE" id="PS50042">
    <property type="entry name" value="CNMP_BINDING_3"/>
    <property type="match status" value="1"/>
</dbReference>
<feature type="domain" description="Cyclic nucleotide-binding" evidence="3">
    <location>
        <begin position="11"/>
        <end position="82"/>
    </location>
</feature>
<dbReference type="PANTHER" id="PTHR43080:SF2">
    <property type="entry name" value="CBS DOMAIN-CONTAINING PROTEIN"/>
    <property type="match status" value="1"/>
</dbReference>
<dbReference type="Pfam" id="PF10335">
    <property type="entry name" value="DUF294_C"/>
    <property type="match status" value="1"/>
</dbReference>
<protein>
    <recommendedName>
        <fullName evidence="7">CBS domain-containing protein</fullName>
    </recommendedName>
</protein>
<dbReference type="Gene3D" id="2.60.120.10">
    <property type="entry name" value="Jelly Rolls"/>
    <property type="match status" value="1"/>
</dbReference>
<sequence>MPKAFDITNPPFDRLTPGEAETLRAALDIGYFSPGEAIIGRDAPAEALYVVIKGIVEERNEADLLALLGPKDTFDSRALVHDHSGHQFIARDETLCYVIPRKVALGLIKANPRFAAFFYREISQKLDELANDEETGRYGSLMHAKVGELFLHPPVFLAASDTIEAAGHLMREINSNALFVRDGERIGIVTGMNLSKAVVLRRQSIQTPVGELANFDIVSLRRDDFVSSALLLMTKHNKRRLAVRDGEELVGILEEIDLLGFLAGSAQVIAGRIDRASSQQDLATAAREIETQTRVLRRQGVKVEVIAEIVSDLNRRLLSRLFEMVAPAELRTSSCLIVMGSEGRGEQTIRTDQDNGLILAGPMQGEILEAFRQEFFVALQSFGFPPCPGDIMVRNPLWSRPLSEYRADLRRWIVLPDQAGHMNVAIVYDAQAIAGNEQLLHDAKTALIDMTRGEQAFMAHFARAVDAFETPIGLFNNLITSEGTGDALDLKKGGIFPIVHGVRSLALEQGLRETSTDKRISRLCDLGVLQRDFGRDLKQAFRFLLMLRLDGQLAASAGASGTLVRPAHLSSMERHLLRDALQVVKKFREIVGHHFKLGMF</sequence>
<dbReference type="EMBL" id="AP014685">
    <property type="protein sequence ID" value="BAR61454.1"/>
    <property type="molecule type" value="Genomic_DNA"/>
</dbReference>
<evidence type="ECO:0000256" key="1">
    <source>
        <dbReference type="ARBA" id="ARBA00023122"/>
    </source>
</evidence>
<dbReference type="InterPro" id="IPR018821">
    <property type="entry name" value="DUF294_put_nucleoTrafse_sb-bd"/>
</dbReference>
<dbReference type="PANTHER" id="PTHR43080">
    <property type="entry name" value="CBS DOMAIN-CONTAINING PROTEIN CBSX3, MITOCHONDRIAL"/>
    <property type="match status" value="1"/>
</dbReference>
<dbReference type="RefSeq" id="WP_060911751.1">
    <property type="nucleotide sequence ID" value="NZ_CP126038.1"/>
</dbReference>
<dbReference type="InterPro" id="IPR000644">
    <property type="entry name" value="CBS_dom"/>
</dbReference>
<dbReference type="Gene3D" id="3.10.580.10">
    <property type="entry name" value="CBS-domain"/>
    <property type="match status" value="1"/>
</dbReference>
<dbReference type="InterPro" id="IPR018490">
    <property type="entry name" value="cNMP-bd_dom_sf"/>
</dbReference>
<reference evidence="5 6" key="1">
    <citation type="submission" date="2014-11" db="EMBL/GenBank/DDBJ databases">
        <title>Symbiosis island explosion on the genome of extra-slow-growing strains of soybean bradyrhizobia with massive insertion sequences.</title>
        <authorList>
            <person name="Iida T."/>
            <person name="Minamisawa K."/>
        </authorList>
    </citation>
    <scope>NUCLEOTIDE SEQUENCE [LARGE SCALE GENOMIC DNA]</scope>
    <source>
        <strain evidence="5 6">NK6</strain>
    </source>
</reference>
<organism evidence="5 6">
    <name type="scientific">Bradyrhizobium diazoefficiens</name>
    <dbReference type="NCBI Taxonomy" id="1355477"/>
    <lineage>
        <taxon>Bacteria</taxon>
        <taxon>Pseudomonadati</taxon>
        <taxon>Pseudomonadota</taxon>
        <taxon>Alphaproteobacteria</taxon>
        <taxon>Hyphomicrobiales</taxon>
        <taxon>Nitrobacteraceae</taxon>
        <taxon>Bradyrhizobium</taxon>
    </lineage>
</organism>
<dbReference type="Pfam" id="PF00571">
    <property type="entry name" value="CBS"/>
    <property type="match status" value="2"/>
</dbReference>
<dbReference type="Pfam" id="PF00027">
    <property type="entry name" value="cNMP_binding"/>
    <property type="match status" value="1"/>
</dbReference>
<evidence type="ECO:0000313" key="6">
    <source>
        <dbReference type="Proteomes" id="UP000063308"/>
    </source>
</evidence>
<dbReference type="Proteomes" id="UP000063308">
    <property type="component" value="Chromosome"/>
</dbReference>
<dbReference type="InterPro" id="IPR046342">
    <property type="entry name" value="CBS_dom_sf"/>
</dbReference>
<evidence type="ECO:0008006" key="7">
    <source>
        <dbReference type="Google" id="ProtNLM"/>
    </source>
</evidence>
<dbReference type="SUPFAM" id="SSF51206">
    <property type="entry name" value="cAMP-binding domain-like"/>
    <property type="match status" value="1"/>
</dbReference>
<dbReference type="CDD" id="cd00038">
    <property type="entry name" value="CAP_ED"/>
    <property type="match status" value="1"/>
</dbReference>
<dbReference type="CDD" id="cd04589">
    <property type="entry name" value="CBS_pair_CAP-ED_NT_Pol-beta-like_DUF294_assoc"/>
    <property type="match status" value="1"/>
</dbReference>
<accession>A0A0E4BVW5</accession>
<dbReference type="InterPro" id="IPR000595">
    <property type="entry name" value="cNMP-bd_dom"/>
</dbReference>
<gene>
    <name evidence="5" type="ORF">NK6_8305</name>
</gene>
<dbReference type="InterPro" id="IPR005105">
    <property type="entry name" value="GlnD_Uridyltrans_N"/>
</dbReference>
<dbReference type="SMART" id="SM00116">
    <property type="entry name" value="CBS"/>
    <property type="match status" value="2"/>
</dbReference>
<evidence type="ECO:0000256" key="2">
    <source>
        <dbReference type="PROSITE-ProRule" id="PRU00703"/>
    </source>
</evidence>
<dbReference type="AlphaFoldDB" id="A0A0E4BVW5"/>
<dbReference type="Pfam" id="PF03445">
    <property type="entry name" value="DUF294"/>
    <property type="match status" value="1"/>
</dbReference>
<keyword evidence="1 2" id="KW-0129">CBS domain</keyword>
<dbReference type="GO" id="GO:0008773">
    <property type="term" value="F:[protein-PII] uridylyltransferase activity"/>
    <property type="evidence" value="ECO:0007669"/>
    <property type="project" value="InterPro"/>
</dbReference>
<dbReference type="InterPro" id="IPR014710">
    <property type="entry name" value="RmlC-like_jellyroll"/>
</dbReference>
<evidence type="ECO:0000259" key="4">
    <source>
        <dbReference type="PROSITE" id="PS51371"/>
    </source>
</evidence>
<dbReference type="SUPFAM" id="SSF54631">
    <property type="entry name" value="CBS-domain pair"/>
    <property type="match status" value="1"/>
</dbReference>
<dbReference type="CDD" id="cd05401">
    <property type="entry name" value="NT_GlnE_GlnD_like"/>
    <property type="match status" value="1"/>
</dbReference>
<dbReference type="InterPro" id="IPR051257">
    <property type="entry name" value="Diverse_CBS-Domain"/>
</dbReference>
<dbReference type="PROSITE" id="PS51371">
    <property type="entry name" value="CBS"/>
    <property type="match status" value="1"/>
</dbReference>
<evidence type="ECO:0000313" key="5">
    <source>
        <dbReference type="EMBL" id="BAR61454.1"/>
    </source>
</evidence>
<evidence type="ECO:0000259" key="3">
    <source>
        <dbReference type="PROSITE" id="PS50042"/>
    </source>
</evidence>
<feature type="domain" description="CBS" evidence="4">
    <location>
        <begin position="213"/>
        <end position="268"/>
    </location>
</feature>
<proteinExistence type="predicted"/>